<keyword evidence="2 6" id="KW-0812">Transmembrane</keyword>
<accession>A0A7K3M3E0</accession>
<feature type="transmembrane region" description="Helical" evidence="6">
    <location>
        <begin position="118"/>
        <end position="136"/>
    </location>
</feature>
<evidence type="ECO:0000313" key="9">
    <source>
        <dbReference type="Proteomes" id="UP000460435"/>
    </source>
</evidence>
<evidence type="ECO:0000256" key="1">
    <source>
        <dbReference type="ARBA" id="ARBA00004141"/>
    </source>
</evidence>
<feature type="compositionally biased region" description="Basic and acidic residues" evidence="5">
    <location>
        <begin position="242"/>
        <end position="273"/>
    </location>
</feature>
<dbReference type="Proteomes" id="UP000460435">
    <property type="component" value="Unassembled WGS sequence"/>
</dbReference>
<evidence type="ECO:0000256" key="2">
    <source>
        <dbReference type="ARBA" id="ARBA00022692"/>
    </source>
</evidence>
<dbReference type="InterPro" id="IPR026841">
    <property type="entry name" value="Aur1/Ipt1"/>
</dbReference>
<feature type="compositionally biased region" description="Basic and acidic residues" evidence="5">
    <location>
        <begin position="284"/>
        <end position="294"/>
    </location>
</feature>
<proteinExistence type="predicted"/>
<evidence type="ECO:0000259" key="7">
    <source>
        <dbReference type="Pfam" id="PF14378"/>
    </source>
</evidence>
<sequence>MGARVLDHVSRAARSPRAQRGVREVVLILTAALLYSLVRGLTDDRVDVAFENAERVMSFQDSLGFFIEPDLQDRIVGNDAAINVINAIYIGGYWPVLVGTLLWLLIRHPARYPLFRNALLASGAITLVIFALFPLAPPRFLPEHGFTDTVSQNSEAYRDFNASPLVNEYAAMPSLHFGWILLLAIAWIIVGRNTLARIAGVLMPTFMFIAIVLTGNHYILDGIVGGAVVLAGLAIAAAIEHRKEGREPTDHSDVPRDRIRDHNGDGSNDHEPAPIDQGAAGPQADRREKVTLKP</sequence>
<dbReference type="Pfam" id="PF14378">
    <property type="entry name" value="PAP2_3"/>
    <property type="match status" value="1"/>
</dbReference>
<gene>
    <name evidence="8" type="ORF">F7O44_11655</name>
</gene>
<feature type="transmembrane region" description="Helical" evidence="6">
    <location>
        <begin position="169"/>
        <end position="190"/>
    </location>
</feature>
<feature type="transmembrane region" description="Helical" evidence="6">
    <location>
        <begin position="195"/>
        <end position="213"/>
    </location>
</feature>
<feature type="transmembrane region" description="Helical" evidence="6">
    <location>
        <begin position="21"/>
        <end position="38"/>
    </location>
</feature>
<evidence type="ECO:0000256" key="4">
    <source>
        <dbReference type="ARBA" id="ARBA00023136"/>
    </source>
</evidence>
<organism evidence="8 9">
    <name type="scientific">Phytoactinopolyspora mesophila</name>
    <dbReference type="NCBI Taxonomy" id="2650750"/>
    <lineage>
        <taxon>Bacteria</taxon>
        <taxon>Bacillati</taxon>
        <taxon>Actinomycetota</taxon>
        <taxon>Actinomycetes</taxon>
        <taxon>Jiangellales</taxon>
        <taxon>Jiangellaceae</taxon>
        <taxon>Phytoactinopolyspora</taxon>
    </lineage>
</organism>
<dbReference type="GO" id="GO:0016020">
    <property type="term" value="C:membrane"/>
    <property type="evidence" value="ECO:0007669"/>
    <property type="project" value="UniProtKB-SubCell"/>
</dbReference>
<comment type="caution">
    <text evidence="8">The sequence shown here is derived from an EMBL/GenBank/DDBJ whole genome shotgun (WGS) entry which is preliminary data.</text>
</comment>
<dbReference type="EMBL" id="WLZY01000003">
    <property type="protein sequence ID" value="NDL57730.1"/>
    <property type="molecule type" value="Genomic_DNA"/>
</dbReference>
<feature type="transmembrane region" description="Helical" evidence="6">
    <location>
        <begin position="87"/>
        <end position="106"/>
    </location>
</feature>
<evidence type="ECO:0000313" key="8">
    <source>
        <dbReference type="EMBL" id="NDL57730.1"/>
    </source>
</evidence>
<keyword evidence="3 6" id="KW-1133">Transmembrane helix</keyword>
<dbReference type="InterPro" id="IPR052185">
    <property type="entry name" value="IPC_Synthase-Related"/>
</dbReference>
<comment type="subcellular location">
    <subcellularLocation>
        <location evidence="1">Membrane</location>
        <topology evidence="1">Multi-pass membrane protein</topology>
    </subcellularLocation>
</comment>
<reference evidence="8 9" key="1">
    <citation type="submission" date="2019-11" db="EMBL/GenBank/DDBJ databases">
        <authorList>
            <person name="Li X.-J."/>
            <person name="Feng X.-M."/>
        </authorList>
    </citation>
    <scope>NUCLEOTIDE SEQUENCE [LARGE SCALE GENOMIC DNA]</scope>
    <source>
        <strain evidence="8 9">XMNu-373</strain>
    </source>
</reference>
<keyword evidence="4 6" id="KW-0472">Membrane</keyword>
<evidence type="ECO:0000256" key="5">
    <source>
        <dbReference type="SAM" id="MobiDB-lite"/>
    </source>
</evidence>
<feature type="region of interest" description="Disordered" evidence="5">
    <location>
        <begin position="242"/>
        <end position="294"/>
    </location>
</feature>
<dbReference type="AlphaFoldDB" id="A0A7K3M3E0"/>
<evidence type="ECO:0000256" key="3">
    <source>
        <dbReference type="ARBA" id="ARBA00022989"/>
    </source>
</evidence>
<dbReference type="PANTHER" id="PTHR31310">
    <property type="match status" value="1"/>
</dbReference>
<evidence type="ECO:0000256" key="6">
    <source>
        <dbReference type="SAM" id="Phobius"/>
    </source>
</evidence>
<keyword evidence="9" id="KW-1185">Reference proteome</keyword>
<protein>
    <recommendedName>
        <fullName evidence="7">Inositolphosphotransferase Aur1/Ipt1 domain-containing protein</fullName>
    </recommendedName>
</protein>
<dbReference type="PANTHER" id="PTHR31310:SF7">
    <property type="entry name" value="PA-PHOSPHATASE RELATED-FAMILY PROTEIN DDB_G0268928"/>
    <property type="match status" value="1"/>
</dbReference>
<name>A0A7K3M3E0_9ACTN</name>
<dbReference type="CDD" id="cd03386">
    <property type="entry name" value="PAP2_Aur1_like"/>
    <property type="match status" value="1"/>
</dbReference>
<feature type="domain" description="Inositolphosphotransferase Aur1/Ipt1" evidence="7">
    <location>
        <begin position="55"/>
        <end position="234"/>
    </location>
</feature>
<feature type="transmembrane region" description="Helical" evidence="6">
    <location>
        <begin position="219"/>
        <end position="239"/>
    </location>
</feature>